<name>A0ABV4M6Z8_9VIBR</name>
<dbReference type="CDD" id="cd04647">
    <property type="entry name" value="LbH_MAT_like"/>
    <property type="match status" value="1"/>
</dbReference>
<dbReference type="PANTHER" id="PTHR23416:SF23">
    <property type="entry name" value="ACETYLTRANSFERASE C18B11.09C-RELATED"/>
    <property type="match status" value="1"/>
</dbReference>
<dbReference type="InterPro" id="IPR011004">
    <property type="entry name" value="Trimer_LpxA-like_sf"/>
</dbReference>
<organism evidence="3 4">
    <name type="scientific">Vibrio cortegadensis</name>
    <dbReference type="NCBI Taxonomy" id="1328770"/>
    <lineage>
        <taxon>Bacteria</taxon>
        <taxon>Pseudomonadati</taxon>
        <taxon>Pseudomonadota</taxon>
        <taxon>Gammaproteobacteria</taxon>
        <taxon>Vibrionales</taxon>
        <taxon>Vibrionaceae</taxon>
        <taxon>Vibrio</taxon>
    </lineage>
</organism>
<dbReference type="PANTHER" id="PTHR23416">
    <property type="entry name" value="SIALIC ACID SYNTHASE-RELATED"/>
    <property type="match status" value="1"/>
</dbReference>
<dbReference type="EMBL" id="JBGOOT010000007">
    <property type="protein sequence ID" value="MEZ8195299.1"/>
    <property type="molecule type" value="Genomic_DNA"/>
</dbReference>
<accession>A0ABV4M6Z8</accession>
<evidence type="ECO:0000313" key="4">
    <source>
        <dbReference type="Proteomes" id="UP001569153"/>
    </source>
</evidence>
<comment type="similarity">
    <text evidence="1">Belongs to the transferase hexapeptide repeat family.</text>
</comment>
<keyword evidence="2" id="KW-0808">Transferase</keyword>
<reference evidence="3 4" key="1">
    <citation type="submission" date="2024-06" db="EMBL/GenBank/DDBJ databases">
        <authorList>
            <person name="Steensen K."/>
            <person name="Seneca J."/>
            <person name="Bartlau N."/>
            <person name="Yu A.X."/>
            <person name="Polz M.F."/>
        </authorList>
    </citation>
    <scope>NUCLEOTIDE SEQUENCE [LARGE SCALE GENOMIC DNA]</scope>
    <source>
        <strain evidence="3 4">FF146</strain>
    </source>
</reference>
<evidence type="ECO:0000256" key="2">
    <source>
        <dbReference type="ARBA" id="ARBA00022679"/>
    </source>
</evidence>
<sequence length="172" mass="19184">MKLVVYARNIIKTMIYKIIYINRFKLKISKVNSNSDILISKSGTLSLEGKASMRGGFINVNGGNLYIKNGFFMNRGCSINCQNRIYIGEDVIIGENVLFYDHNHRITNGIVDKNIFDLGEIRIGNNVWIGSNSIILKDVTIGDNCVISAGSVVSKDVPAQTVLIQKKQNYYG</sequence>
<evidence type="ECO:0000313" key="3">
    <source>
        <dbReference type="EMBL" id="MEZ8195299.1"/>
    </source>
</evidence>
<dbReference type="InterPro" id="IPR051159">
    <property type="entry name" value="Hexapeptide_acetyltransf"/>
</dbReference>
<dbReference type="Proteomes" id="UP001569153">
    <property type="component" value="Unassembled WGS sequence"/>
</dbReference>
<keyword evidence="4" id="KW-1185">Reference proteome</keyword>
<gene>
    <name evidence="3" type="ORF">ACED38_10410</name>
</gene>
<dbReference type="Gene3D" id="2.160.10.10">
    <property type="entry name" value="Hexapeptide repeat proteins"/>
    <property type="match status" value="1"/>
</dbReference>
<dbReference type="SUPFAM" id="SSF51161">
    <property type="entry name" value="Trimeric LpxA-like enzymes"/>
    <property type="match status" value="1"/>
</dbReference>
<dbReference type="RefSeq" id="WP_371730378.1">
    <property type="nucleotide sequence ID" value="NZ_JBGOOT010000007.1"/>
</dbReference>
<dbReference type="InterPro" id="IPR001451">
    <property type="entry name" value="Hexapep"/>
</dbReference>
<dbReference type="Pfam" id="PF00132">
    <property type="entry name" value="Hexapep"/>
    <property type="match status" value="1"/>
</dbReference>
<evidence type="ECO:0000256" key="1">
    <source>
        <dbReference type="ARBA" id="ARBA00007274"/>
    </source>
</evidence>
<proteinExistence type="inferred from homology"/>
<comment type="caution">
    <text evidence="3">The sequence shown here is derived from an EMBL/GenBank/DDBJ whole genome shotgun (WGS) entry which is preliminary data.</text>
</comment>
<protein>
    <submittedName>
        <fullName evidence="3">DapH/DapD/GlmU-related protein</fullName>
    </submittedName>
</protein>